<sequence>MACGFPAKIHRLVIRKPGLELKSLCNCLAFRYSDTEKRVDCTCTLGYRCDVYRGGKALSCELGLDDGSTSSLVWYMLVNGPIVGDDSNSCLCDVCR</sequence>
<dbReference type="Proteomes" id="UP000011115">
    <property type="component" value="Unassembled WGS sequence"/>
</dbReference>
<keyword evidence="2" id="KW-1185">Reference proteome</keyword>
<proteinExistence type="predicted"/>
<dbReference type="EnsemblPlants" id="PGSC0003DMT400089193">
    <property type="protein sequence ID" value="PGSC0003DMT400089193"/>
    <property type="gene ID" value="PGSC0003DMG400038764"/>
</dbReference>
<reference evidence="1" key="2">
    <citation type="submission" date="2015-06" db="UniProtKB">
        <authorList>
            <consortium name="EnsemblPlants"/>
        </authorList>
    </citation>
    <scope>IDENTIFICATION</scope>
    <source>
        <strain evidence="1">DM1-3 516 R44</strain>
    </source>
</reference>
<accession>M1DHM8</accession>
<dbReference type="PaxDb" id="4113-PGSC0003DMT400089193"/>
<evidence type="ECO:0000313" key="2">
    <source>
        <dbReference type="Proteomes" id="UP000011115"/>
    </source>
</evidence>
<dbReference type="HOGENOM" id="CLU_2363767_0_0_1"/>
<dbReference type="Gramene" id="PGSC0003DMT400089193">
    <property type="protein sequence ID" value="PGSC0003DMT400089193"/>
    <property type="gene ID" value="PGSC0003DMG400038764"/>
</dbReference>
<dbReference type="InParanoid" id="M1DHM8"/>
<name>M1DHM8_SOLTU</name>
<reference evidence="2" key="1">
    <citation type="journal article" date="2011" name="Nature">
        <title>Genome sequence and analysis of the tuber crop potato.</title>
        <authorList>
            <consortium name="The Potato Genome Sequencing Consortium"/>
        </authorList>
    </citation>
    <scope>NUCLEOTIDE SEQUENCE [LARGE SCALE GENOMIC DNA]</scope>
    <source>
        <strain evidence="2">cv. DM1-3 516 R44</strain>
    </source>
</reference>
<organism evidence="1 2">
    <name type="scientific">Solanum tuberosum</name>
    <name type="common">Potato</name>
    <dbReference type="NCBI Taxonomy" id="4113"/>
    <lineage>
        <taxon>Eukaryota</taxon>
        <taxon>Viridiplantae</taxon>
        <taxon>Streptophyta</taxon>
        <taxon>Embryophyta</taxon>
        <taxon>Tracheophyta</taxon>
        <taxon>Spermatophyta</taxon>
        <taxon>Magnoliopsida</taxon>
        <taxon>eudicotyledons</taxon>
        <taxon>Gunneridae</taxon>
        <taxon>Pentapetalae</taxon>
        <taxon>asterids</taxon>
        <taxon>lamiids</taxon>
        <taxon>Solanales</taxon>
        <taxon>Solanaceae</taxon>
        <taxon>Solanoideae</taxon>
        <taxon>Solaneae</taxon>
        <taxon>Solanum</taxon>
    </lineage>
</organism>
<evidence type="ECO:0000313" key="1">
    <source>
        <dbReference type="EnsemblPlants" id="PGSC0003DMT400089193"/>
    </source>
</evidence>
<dbReference type="AlphaFoldDB" id="M1DHM8"/>
<protein>
    <submittedName>
        <fullName evidence="1">Uncharacterized protein</fullName>
    </submittedName>
</protein>